<name>A0A2Z2KVQ8_9BACL</name>
<organism evidence="1 2">
    <name type="scientific">Paenibacillus donghaensis</name>
    <dbReference type="NCBI Taxonomy" id="414771"/>
    <lineage>
        <taxon>Bacteria</taxon>
        <taxon>Bacillati</taxon>
        <taxon>Bacillota</taxon>
        <taxon>Bacilli</taxon>
        <taxon>Bacillales</taxon>
        <taxon>Paenibacillaceae</taxon>
        <taxon>Paenibacillus</taxon>
    </lineage>
</organism>
<dbReference type="KEGG" id="pdh:B9T62_34455"/>
<gene>
    <name evidence="1" type="ORF">B9T62_34455</name>
</gene>
<accession>A0A2Z2KVQ8</accession>
<dbReference type="AlphaFoldDB" id="A0A2Z2KVQ8"/>
<sequence>MNTYTEKLQQYIRDSKLSLSQICKLLQSKGLKTEKSYLSKLQNGKLAPASDMMNKALAEVLSVDPVELMAAAYREKIPAEVLERIRGSA</sequence>
<dbReference type="InterPro" id="IPR010982">
    <property type="entry name" value="Lambda_DNA-bd_dom_sf"/>
</dbReference>
<keyword evidence="2" id="KW-1185">Reference proteome</keyword>
<evidence type="ECO:0000313" key="1">
    <source>
        <dbReference type="EMBL" id="ASA25391.1"/>
    </source>
</evidence>
<dbReference type="CDD" id="cd00093">
    <property type="entry name" value="HTH_XRE"/>
    <property type="match status" value="1"/>
</dbReference>
<dbReference type="InterPro" id="IPR001387">
    <property type="entry name" value="Cro/C1-type_HTH"/>
</dbReference>
<dbReference type="OrthoDB" id="2651434at2"/>
<dbReference type="EMBL" id="CP021780">
    <property type="protein sequence ID" value="ASA25391.1"/>
    <property type="molecule type" value="Genomic_DNA"/>
</dbReference>
<reference evidence="1 2" key="1">
    <citation type="submission" date="2017-06" db="EMBL/GenBank/DDBJ databases">
        <title>Complete genome sequence of Paenibacillus donghaensis KCTC 13049T isolated from East Sea sediment, South Korea.</title>
        <authorList>
            <person name="Jung B.K."/>
            <person name="Hong S.-J."/>
            <person name="Shin J.-H."/>
        </authorList>
    </citation>
    <scope>NUCLEOTIDE SEQUENCE [LARGE SCALE GENOMIC DNA]</scope>
    <source>
        <strain evidence="1 2">KCTC 13049</strain>
    </source>
</reference>
<dbReference type="Gene3D" id="1.10.260.40">
    <property type="entry name" value="lambda repressor-like DNA-binding domains"/>
    <property type="match status" value="1"/>
</dbReference>
<dbReference type="GO" id="GO:0003677">
    <property type="term" value="F:DNA binding"/>
    <property type="evidence" value="ECO:0007669"/>
    <property type="project" value="InterPro"/>
</dbReference>
<dbReference type="RefSeq" id="WP_087919356.1">
    <property type="nucleotide sequence ID" value="NZ_CP021780.1"/>
</dbReference>
<evidence type="ECO:0000313" key="2">
    <source>
        <dbReference type="Proteomes" id="UP000249890"/>
    </source>
</evidence>
<dbReference type="Proteomes" id="UP000249890">
    <property type="component" value="Chromosome"/>
</dbReference>
<protein>
    <submittedName>
        <fullName evidence="1">Transcriptional regulator</fullName>
    </submittedName>
</protein>
<proteinExistence type="predicted"/>